<dbReference type="EMBL" id="JBBPBM010000003">
    <property type="protein sequence ID" value="KAK8593372.1"/>
    <property type="molecule type" value="Genomic_DNA"/>
</dbReference>
<protein>
    <recommendedName>
        <fullName evidence="8">Peptidase M16 C-terminal domain-containing protein</fullName>
    </recommendedName>
</protein>
<dbReference type="InterPro" id="IPR011249">
    <property type="entry name" value="Metalloenz_LuxS/M16"/>
</dbReference>
<evidence type="ECO:0000256" key="3">
    <source>
        <dbReference type="ARBA" id="ARBA00022723"/>
    </source>
</evidence>
<dbReference type="PANTHER" id="PTHR11851:SF149">
    <property type="entry name" value="GH01077P"/>
    <property type="match status" value="1"/>
</dbReference>
<evidence type="ECO:0000313" key="10">
    <source>
        <dbReference type="Proteomes" id="UP001472677"/>
    </source>
</evidence>
<dbReference type="Pfam" id="PF05193">
    <property type="entry name" value="Peptidase_M16_C"/>
    <property type="match status" value="1"/>
</dbReference>
<evidence type="ECO:0000256" key="6">
    <source>
        <dbReference type="ARBA" id="ARBA00023049"/>
    </source>
</evidence>
<evidence type="ECO:0000313" key="9">
    <source>
        <dbReference type="EMBL" id="KAK8593372.1"/>
    </source>
</evidence>
<evidence type="ECO:0000256" key="5">
    <source>
        <dbReference type="ARBA" id="ARBA00022833"/>
    </source>
</evidence>
<dbReference type="PANTHER" id="PTHR11851">
    <property type="entry name" value="METALLOPROTEASE"/>
    <property type="match status" value="1"/>
</dbReference>
<comment type="caution">
    <text evidence="9">The sequence shown here is derived from an EMBL/GenBank/DDBJ whole genome shotgun (WGS) entry which is preliminary data.</text>
</comment>
<accession>A0ABR2G2S5</accession>
<reference evidence="9 10" key="1">
    <citation type="journal article" date="2024" name="G3 (Bethesda)">
        <title>Genome assembly of Hibiscus sabdariffa L. provides insights into metabolisms of medicinal natural products.</title>
        <authorList>
            <person name="Kim T."/>
        </authorList>
    </citation>
    <scope>NUCLEOTIDE SEQUENCE [LARGE SCALE GENOMIC DNA]</scope>
    <source>
        <strain evidence="9">TK-2024</strain>
        <tissue evidence="9">Old leaves</tissue>
    </source>
</reference>
<keyword evidence="2" id="KW-0645">Protease</keyword>
<evidence type="ECO:0000256" key="4">
    <source>
        <dbReference type="ARBA" id="ARBA00022801"/>
    </source>
</evidence>
<keyword evidence="4" id="KW-0378">Hydrolase</keyword>
<feature type="domain" description="Peptidase M16 C-terminal" evidence="8">
    <location>
        <begin position="60"/>
        <end position="111"/>
    </location>
</feature>
<dbReference type="SUPFAM" id="SSF63411">
    <property type="entry name" value="LuxS/MPP-like metallohydrolase"/>
    <property type="match status" value="1"/>
</dbReference>
<name>A0ABR2G2S5_9ROSI</name>
<dbReference type="InterPro" id="IPR007863">
    <property type="entry name" value="Peptidase_M16_C"/>
</dbReference>
<evidence type="ECO:0000256" key="1">
    <source>
        <dbReference type="ARBA" id="ARBA00004173"/>
    </source>
</evidence>
<evidence type="ECO:0000256" key="2">
    <source>
        <dbReference type="ARBA" id="ARBA00022670"/>
    </source>
</evidence>
<keyword evidence="3" id="KW-0479">Metal-binding</keyword>
<keyword evidence="10" id="KW-1185">Reference proteome</keyword>
<keyword evidence="7" id="KW-0496">Mitochondrion</keyword>
<dbReference type="InterPro" id="IPR050361">
    <property type="entry name" value="MPP/UQCRC_Complex"/>
</dbReference>
<gene>
    <name evidence="9" type="ORF">V6N12_045454</name>
</gene>
<keyword evidence="5" id="KW-0862">Zinc</keyword>
<comment type="subcellular location">
    <subcellularLocation>
        <location evidence="1">Mitochondrion</location>
    </subcellularLocation>
</comment>
<proteinExistence type="predicted"/>
<keyword evidence="6" id="KW-0482">Metalloprotease</keyword>
<evidence type="ECO:0000256" key="7">
    <source>
        <dbReference type="ARBA" id="ARBA00023128"/>
    </source>
</evidence>
<organism evidence="9 10">
    <name type="scientific">Hibiscus sabdariffa</name>
    <name type="common">roselle</name>
    <dbReference type="NCBI Taxonomy" id="183260"/>
    <lineage>
        <taxon>Eukaryota</taxon>
        <taxon>Viridiplantae</taxon>
        <taxon>Streptophyta</taxon>
        <taxon>Embryophyta</taxon>
        <taxon>Tracheophyta</taxon>
        <taxon>Spermatophyta</taxon>
        <taxon>Magnoliopsida</taxon>
        <taxon>eudicotyledons</taxon>
        <taxon>Gunneridae</taxon>
        <taxon>Pentapetalae</taxon>
        <taxon>rosids</taxon>
        <taxon>malvids</taxon>
        <taxon>Malvales</taxon>
        <taxon>Malvaceae</taxon>
        <taxon>Malvoideae</taxon>
        <taxon>Hibiscus</taxon>
    </lineage>
</organism>
<dbReference type="Gene3D" id="3.30.830.10">
    <property type="entry name" value="Metalloenzyme, LuxS/M16 peptidase-like"/>
    <property type="match status" value="1"/>
</dbReference>
<dbReference type="Proteomes" id="UP001472677">
    <property type="component" value="Unassembled WGS sequence"/>
</dbReference>
<evidence type="ECO:0000259" key="8">
    <source>
        <dbReference type="Pfam" id="PF05193"/>
    </source>
</evidence>
<sequence length="191" mass="21465">MVTISTLDVMQYFVAYSNEIPKVVEGEIEEFNFEHLPSSAFQYIPLGRTILGPANNIKRITKMDLKKYIQRHYAALRMVIVVFGAIKHEEVVDQVKKLFTKLSSNAVTVSQQVVHGPITFIGFEAMLGSWSKNIGGEKYMGSDLAVKQLSAMEISNDFARFAKAIRIRSVLDVELWGIYEGLAMAWILGVT</sequence>